<dbReference type="SUPFAM" id="SSF52540">
    <property type="entry name" value="P-loop containing nucleoside triphosphate hydrolases"/>
    <property type="match status" value="1"/>
</dbReference>
<dbReference type="EC" id="3.6.3.-" evidence="5"/>
<keyword evidence="3 5" id="KW-0067">ATP-binding</keyword>
<dbReference type="InterPro" id="IPR027417">
    <property type="entry name" value="P-loop_NTPase"/>
</dbReference>
<dbReference type="InterPro" id="IPR050166">
    <property type="entry name" value="ABC_transporter_ATP-bind"/>
</dbReference>
<gene>
    <name evidence="5" type="primary">ssuB</name>
    <name evidence="5" type="ORF">V7x_12970</name>
</gene>
<dbReference type="InterPro" id="IPR003593">
    <property type="entry name" value="AAA+_ATPase"/>
</dbReference>
<dbReference type="PROSITE" id="PS50893">
    <property type="entry name" value="ABC_TRANSPORTER_2"/>
    <property type="match status" value="1"/>
</dbReference>
<evidence type="ECO:0000256" key="1">
    <source>
        <dbReference type="ARBA" id="ARBA00022448"/>
    </source>
</evidence>
<dbReference type="InterPro" id="IPR017871">
    <property type="entry name" value="ABC_transporter-like_CS"/>
</dbReference>
<accession>A0A5C6FWQ7</accession>
<dbReference type="PROSITE" id="PS00211">
    <property type="entry name" value="ABC_TRANSPORTER_1"/>
    <property type="match status" value="1"/>
</dbReference>
<protein>
    <submittedName>
        <fullName evidence="5">Aliphatic sulfonates import ATP-binding protein SsuB</fullName>
        <ecNumber evidence="5">3.6.3.-</ecNumber>
    </submittedName>
</protein>
<dbReference type="Proteomes" id="UP000316476">
    <property type="component" value="Unassembled WGS sequence"/>
</dbReference>
<reference evidence="5 6" key="1">
    <citation type="submission" date="2019-02" db="EMBL/GenBank/DDBJ databases">
        <title>Deep-cultivation of Planctomycetes and their phenomic and genomic characterization uncovers novel biology.</title>
        <authorList>
            <person name="Wiegand S."/>
            <person name="Jogler M."/>
            <person name="Boedeker C."/>
            <person name="Pinto D."/>
            <person name="Vollmers J."/>
            <person name="Rivas-Marin E."/>
            <person name="Kohn T."/>
            <person name="Peeters S.H."/>
            <person name="Heuer A."/>
            <person name="Rast P."/>
            <person name="Oberbeckmann S."/>
            <person name="Bunk B."/>
            <person name="Jeske O."/>
            <person name="Meyerdierks A."/>
            <person name="Storesund J.E."/>
            <person name="Kallscheuer N."/>
            <person name="Luecker S."/>
            <person name="Lage O.M."/>
            <person name="Pohl T."/>
            <person name="Merkel B.J."/>
            <person name="Hornburger P."/>
            <person name="Mueller R.-W."/>
            <person name="Bruemmer F."/>
            <person name="Labrenz M."/>
            <person name="Spormann A.M."/>
            <person name="Op Den Camp H."/>
            <person name="Overmann J."/>
            <person name="Amann R."/>
            <person name="Jetten M.S.M."/>
            <person name="Mascher T."/>
            <person name="Medema M.H."/>
            <person name="Devos D.P."/>
            <person name="Kaster A.-K."/>
            <person name="Ovreas L."/>
            <person name="Rohde M."/>
            <person name="Galperin M.Y."/>
            <person name="Jogler C."/>
        </authorList>
    </citation>
    <scope>NUCLEOTIDE SEQUENCE [LARGE SCALE GENOMIC DNA]</scope>
    <source>
        <strain evidence="5 6">V7</strain>
    </source>
</reference>
<dbReference type="AlphaFoldDB" id="A0A5C6FWQ7"/>
<keyword evidence="1" id="KW-0813">Transport</keyword>
<dbReference type="InterPro" id="IPR003439">
    <property type="entry name" value="ABC_transporter-like_ATP-bd"/>
</dbReference>
<organism evidence="5 6">
    <name type="scientific">Crateriforma conspicua</name>
    <dbReference type="NCBI Taxonomy" id="2527996"/>
    <lineage>
        <taxon>Bacteria</taxon>
        <taxon>Pseudomonadati</taxon>
        <taxon>Planctomycetota</taxon>
        <taxon>Planctomycetia</taxon>
        <taxon>Planctomycetales</taxon>
        <taxon>Planctomycetaceae</taxon>
        <taxon>Crateriforma</taxon>
    </lineage>
</organism>
<dbReference type="CDD" id="cd03293">
    <property type="entry name" value="ABC_NrtD_SsuB_transporters"/>
    <property type="match status" value="1"/>
</dbReference>
<feature type="domain" description="ABC transporter" evidence="4">
    <location>
        <begin position="20"/>
        <end position="250"/>
    </location>
</feature>
<dbReference type="OrthoDB" id="2151853at2"/>
<proteinExistence type="predicted"/>
<dbReference type="Pfam" id="PF00005">
    <property type="entry name" value="ABC_tran"/>
    <property type="match status" value="1"/>
</dbReference>
<name>A0A5C6FWQ7_9PLAN</name>
<dbReference type="SMART" id="SM00382">
    <property type="entry name" value="AAA"/>
    <property type="match status" value="1"/>
</dbReference>
<dbReference type="GO" id="GO:0016887">
    <property type="term" value="F:ATP hydrolysis activity"/>
    <property type="evidence" value="ECO:0007669"/>
    <property type="project" value="InterPro"/>
</dbReference>
<dbReference type="Gene3D" id="3.40.50.300">
    <property type="entry name" value="P-loop containing nucleotide triphosphate hydrolases"/>
    <property type="match status" value="1"/>
</dbReference>
<sequence>MPAAPSNAAEPTAFASAVRCRRLNVAFPVSGRQIVKVIDEADVGFASGEISALIGPSGCGKTTLLRTIAGLQAPSSGGVTIDPPSVGRRGELAFVFQHPALLPWRTTLQNVSLPLRLTRSCDPAEATRRAKEILDTVGMADAVDRFPHQLSGGMQMRVSIARALVTRPRLLLLDEPFAALDDILRGQLWELLLDLWRQLCFTAILVTHNIAEACLLSHRIFVMRDGTCDAGIINPLSWPRSQQQRRTPEFGQFYGTISDRLRTSVGVQDHRARSSQMEAGT</sequence>
<evidence type="ECO:0000313" key="5">
    <source>
        <dbReference type="EMBL" id="TWU65748.1"/>
    </source>
</evidence>
<evidence type="ECO:0000313" key="6">
    <source>
        <dbReference type="Proteomes" id="UP000316476"/>
    </source>
</evidence>
<dbReference type="PANTHER" id="PTHR42788:SF20">
    <property type="entry name" value="ABC TRANSPORTER ATP-BINDING PROTEIN"/>
    <property type="match status" value="1"/>
</dbReference>
<evidence type="ECO:0000256" key="3">
    <source>
        <dbReference type="ARBA" id="ARBA00022840"/>
    </source>
</evidence>
<dbReference type="GO" id="GO:0005524">
    <property type="term" value="F:ATP binding"/>
    <property type="evidence" value="ECO:0007669"/>
    <property type="project" value="UniProtKB-KW"/>
</dbReference>
<keyword evidence="5" id="KW-0378">Hydrolase</keyword>
<keyword evidence="2" id="KW-0547">Nucleotide-binding</keyword>
<comment type="caution">
    <text evidence="5">The sequence shown here is derived from an EMBL/GenBank/DDBJ whole genome shotgun (WGS) entry which is preliminary data.</text>
</comment>
<evidence type="ECO:0000256" key="2">
    <source>
        <dbReference type="ARBA" id="ARBA00022741"/>
    </source>
</evidence>
<dbReference type="EMBL" id="SJPZ01000001">
    <property type="protein sequence ID" value="TWU65748.1"/>
    <property type="molecule type" value="Genomic_DNA"/>
</dbReference>
<dbReference type="PANTHER" id="PTHR42788">
    <property type="entry name" value="TAURINE IMPORT ATP-BINDING PROTEIN-RELATED"/>
    <property type="match status" value="1"/>
</dbReference>
<evidence type="ECO:0000259" key="4">
    <source>
        <dbReference type="PROSITE" id="PS50893"/>
    </source>
</evidence>